<keyword evidence="8" id="KW-1185">Reference proteome</keyword>
<protein>
    <submittedName>
        <fullName evidence="7">Ribosomal protein S6 kinase beta-1</fullName>
    </submittedName>
</protein>
<evidence type="ECO:0000256" key="5">
    <source>
        <dbReference type="ARBA" id="ARBA00022840"/>
    </source>
</evidence>
<dbReference type="InterPro" id="IPR017892">
    <property type="entry name" value="Pkinase_C"/>
</dbReference>
<name>A0A4C1TBM0_EUMVA</name>
<keyword evidence="2" id="KW-0808">Transferase</keyword>
<keyword evidence="3" id="KW-0547">Nucleotide-binding</keyword>
<reference evidence="7 8" key="1">
    <citation type="journal article" date="2019" name="Commun. Biol.">
        <title>The bagworm genome reveals a unique fibroin gene that provides high tensile strength.</title>
        <authorList>
            <person name="Kono N."/>
            <person name="Nakamura H."/>
            <person name="Ohtoshi R."/>
            <person name="Tomita M."/>
            <person name="Numata K."/>
            <person name="Arakawa K."/>
        </authorList>
    </citation>
    <scope>NUCLEOTIDE SEQUENCE [LARGE SCALE GENOMIC DNA]</scope>
</reference>
<evidence type="ECO:0000256" key="2">
    <source>
        <dbReference type="ARBA" id="ARBA00022679"/>
    </source>
</evidence>
<evidence type="ECO:0000313" key="8">
    <source>
        <dbReference type="Proteomes" id="UP000299102"/>
    </source>
</evidence>
<keyword evidence="1" id="KW-0723">Serine/threonine-protein kinase</keyword>
<evidence type="ECO:0000313" key="7">
    <source>
        <dbReference type="EMBL" id="GBP11515.1"/>
    </source>
</evidence>
<evidence type="ECO:0000256" key="4">
    <source>
        <dbReference type="ARBA" id="ARBA00022777"/>
    </source>
</evidence>
<dbReference type="Gene3D" id="1.10.510.10">
    <property type="entry name" value="Transferase(Phosphotransferase) domain 1"/>
    <property type="match status" value="1"/>
</dbReference>
<gene>
    <name evidence="7" type="primary">Rps6kb1</name>
    <name evidence="7" type="ORF">EVAR_72357_1</name>
</gene>
<organism evidence="7 8">
    <name type="scientific">Eumeta variegata</name>
    <name type="common">Bagworm moth</name>
    <name type="synonym">Eumeta japonica</name>
    <dbReference type="NCBI Taxonomy" id="151549"/>
    <lineage>
        <taxon>Eukaryota</taxon>
        <taxon>Metazoa</taxon>
        <taxon>Ecdysozoa</taxon>
        <taxon>Arthropoda</taxon>
        <taxon>Hexapoda</taxon>
        <taxon>Insecta</taxon>
        <taxon>Pterygota</taxon>
        <taxon>Neoptera</taxon>
        <taxon>Endopterygota</taxon>
        <taxon>Lepidoptera</taxon>
        <taxon>Glossata</taxon>
        <taxon>Ditrysia</taxon>
        <taxon>Tineoidea</taxon>
        <taxon>Psychidae</taxon>
        <taxon>Oiketicinae</taxon>
        <taxon>Eumeta</taxon>
    </lineage>
</organism>
<keyword evidence="5" id="KW-0067">ATP-binding</keyword>
<feature type="domain" description="AGC-kinase C-terminal" evidence="6">
    <location>
        <begin position="68"/>
        <end position="145"/>
    </location>
</feature>
<dbReference type="InterPro" id="IPR000961">
    <property type="entry name" value="AGC-kinase_C"/>
</dbReference>
<accession>A0A4C1TBM0</accession>
<evidence type="ECO:0000259" key="6">
    <source>
        <dbReference type="PROSITE" id="PS51285"/>
    </source>
</evidence>
<evidence type="ECO:0000256" key="3">
    <source>
        <dbReference type="ARBA" id="ARBA00022741"/>
    </source>
</evidence>
<dbReference type="Pfam" id="PF00433">
    <property type="entry name" value="Pkinase_C"/>
    <property type="match status" value="1"/>
</dbReference>
<dbReference type="STRING" id="151549.A0A4C1TBM0"/>
<dbReference type="AlphaFoldDB" id="A0A4C1TBM0"/>
<dbReference type="Proteomes" id="UP000299102">
    <property type="component" value="Unassembled WGS sequence"/>
</dbReference>
<dbReference type="OrthoDB" id="63267at2759"/>
<keyword evidence="4 7" id="KW-0418">Kinase</keyword>
<dbReference type="Gene3D" id="3.30.200.20">
    <property type="entry name" value="Phosphorylase Kinase, domain 1"/>
    <property type="match status" value="1"/>
</dbReference>
<dbReference type="PANTHER" id="PTHR24351">
    <property type="entry name" value="RIBOSOMAL PROTEIN S6 KINASE"/>
    <property type="match status" value="1"/>
</dbReference>
<proteinExistence type="predicted"/>
<dbReference type="PROSITE" id="PS51285">
    <property type="entry name" value="AGC_KINASE_CTER"/>
    <property type="match status" value="1"/>
</dbReference>
<dbReference type="InterPro" id="IPR011009">
    <property type="entry name" value="Kinase-like_dom_sf"/>
</dbReference>
<dbReference type="SUPFAM" id="SSF56112">
    <property type="entry name" value="Protein kinase-like (PK-like)"/>
    <property type="match status" value="1"/>
</dbReference>
<dbReference type="SMART" id="SM00133">
    <property type="entry name" value="S_TK_X"/>
    <property type="match status" value="1"/>
</dbReference>
<sequence>MLTGVPPYTAEDRKKTIETILKAKLNLPAYLTPEARDLVRRLMKRQESQRLGSGPEDAAAVQAHPFFKHVNWDDVLARRLDPPIKPLLRSEDDVSQFDTRFTRQIPVDSPDETTLSESVNLIFQCGQACFCCLAFESFAYHWHRFGLDEVQHLDVLLSGYRGPREPRSGNGVPNLQRREGLWLCYTIALRALPEGYGIGTMGDLLVLPTNRLFSRFLEGVAVKLRHDAHLSNSSHLFGMPGLWKARGQKGS</sequence>
<dbReference type="GO" id="GO:0005524">
    <property type="term" value="F:ATP binding"/>
    <property type="evidence" value="ECO:0007669"/>
    <property type="project" value="UniProtKB-KW"/>
</dbReference>
<dbReference type="GO" id="GO:0004674">
    <property type="term" value="F:protein serine/threonine kinase activity"/>
    <property type="evidence" value="ECO:0007669"/>
    <property type="project" value="UniProtKB-KW"/>
</dbReference>
<comment type="caution">
    <text evidence="7">The sequence shown here is derived from an EMBL/GenBank/DDBJ whole genome shotgun (WGS) entry which is preliminary data.</text>
</comment>
<evidence type="ECO:0000256" key="1">
    <source>
        <dbReference type="ARBA" id="ARBA00022527"/>
    </source>
</evidence>
<dbReference type="EMBL" id="BGZK01004901">
    <property type="protein sequence ID" value="GBP11515.1"/>
    <property type="molecule type" value="Genomic_DNA"/>
</dbReference>